<gene>
    <name evidence="7" type="ORF">OEZ85_000684</name>
</gene>
<dbReference type="Pfam" id="PF07690">
    <property type="entry name" value="MFS_1"/>
    <property type="match status" value="1"/>
</dbReference>
<evidence type="ECO:0000256" key="3">
    <source>
        <dbReference type="ARBA" id="ARBA00022989"/>
    </source>
</evidence>
<keyword evidence="8" id="KW-1185">Reference proteome</keyword>
<dbReference type="InterPro" id="IPR011701">
    <property type="entry name" value="MFS"/>
</dbReference>
<sequence length="440" mass="46415">MGAGGIPGSIYVTFAIGVVAEVIALLLVLPALDRAGRHNMLAFGQLLGGASCLACALATNGTTQAVLAAIGKFGCSVGQPAILIYTAELLPTNCRSTIMGVCSQASRLGSLVAPCLLMLGNQLGLAGHSQVFFPFMVFGSLAVLGGVLTIFMPETLGAAMPENAEDLDDLLSPFTAKPWRRGILALFAFIFRTKAAYAYKTYQCRECRAHTCTCFNKALLDAAAAAAAGEAAGGEAAGGMGEVIDGANESQDDFDDGVAGTGQTEQGSGAGSSSSSNRAAPYWQRAMLGSQALDRAVREVLQTVYPGIPLPQAIFSNAISFPYSKQAVAADSSKESYQMLVVTLTDSALRGALFSVAKQLKEVYKITFTTEWTREEKEARRRIEASPAFQRALKQASNGGLKPYWDFGTCTFGRRTADSTVWSVDYLNKLVDGGEQVVVQ</sequence>
<feature type="transmembrane region" description="Helical" evidence="6">
    <location>
        <begin position="131"/>
        <end position="151"/>
    </location>
</feature>
<dbReference type="PANTHER" id="PTHR24064">
    <property type="entry name" value="SOLUTE CARRIER FAMILY 22 MEMBER"/>
    <property type="match status" value="1"/>
</dbReference>
<evidence type="ECO:0000256" key="6">
    <source>
        <dbReference type="SAM" id="Phobius"/>
    </source>
</evidence>
<evidence type="ECO:0000256" key="4">
    <source>
        <dbReference type="ARBA" id="ARBA00023136"/>
    </source>
</evidence>
<feature type="transmembrane region" description="Helical" evidence="6">
    <location>
        <begin position="6"/>
        <end position="29"/>
    </location>
</feature>
<evidence type="ECO:0000256" key="1">
    <source>
        <dbReference type="ARBA" id="ARBA00004141"/>
    </source>
</evidence>
<evidence type="ECO:0000313" key="8">
    <source>
        <dbReference type="Proteomes" id="UP001244341"/>
    </source>
</evidence>
<dbReference type="SUPFAM" id="SSF103473">
    <property type="entry name" value="MFS general substrate transporter"/>
    <property type="match status" value="1"/>
</dbReference>
<keyword evidence="3 6" id="KW-1133">Transmembrane helix</keyword>
<organism evidence="7 8">
    <name type="scientific">Tetradesmus obliquus</name>
    <name type="common">Green alga</name>
    <name type="synonym">Acutodesmus obliquus</name>
    <dbReference type="NCBI Taxonomy" id="3088"/>
    <lineage>
        <taxon>Eukaryota</taxon>
        <taxon>Viridiplantae</taxon>
        <taxon>Chlorophyta</taxon>
        <taxon>core chlorophytes</taxon>
        <taxon>Chlorophyceae</taxon>
        <taxon>CS clade</taxon>
        <taxon>Sphaeropleales</taxon>
        <taxon>Scenedesmaceae</taxon>
        <taxon>Tetradesmus</taxon>
    </lineage>
</organism>
<comment type="subcellular location">
    <subcellularLocation>
        <location evidence="1">Membrane</location>
        <topology evidence="1">Multi-pass membrane protein</topology>
    </subcellularLocation>
</comment>
<evidence type="ECO:0000313" key="7">
    <source>
        <dbReference type="EMBL" id="WIA21479.1"/>
    </source>
</evidence>
<proteinExistence type="predicted"/>
<feature type="region of interest" description="Disordered" evidence="5">
    <location>
        <begin position="240"/>
        <end position="277"/>
    </location>
</feature>
<dbReference type="EMBL" id="CP126220">
    <property type="protein sequence ID" value="WIA21479.1"/>
    <property type="molecule type" value="Genomic_DNA"/>
</dbReference>
<keyword evidence="4 6" id="KW-0472">Membrane</keyword>
<evidence type="ECO:0000256" key="2">
    <source>
        <dbReference type="ARBA" id="ARBA00022692"/>
    </source>
</evidence>
<keyword evidence="2 6" id="KW-0812">Transmembrane</keyword>
<reference evidence="7 8" key="1">
    <citation type="submission" date="2023-05" db="EMBL/GenBank/DDBJ databases">
        <title>A 100% complete, gapless, phased diploid assembly of the Scenedesmus obliquus UTEX 3031 genome.</title>
        <authorList>
            <person name="Biondi T.C."/>
            <person name="Hanschen E.R."/>
            <person name="Kwon T."/>
            <person name="Eng W."/>
            <person name="Kruse C.P.S."/>
            <person name="Koehler S.I."/>
            <person name="Kunde Y."/>
            <person name="Gleasner C.D."/>
            <person name="You Mak K.T."/>
            <person name="Polle J."/>
            <person name="Hovde B.T."/>
            <person name="Starkenburg S.R."/>
        </authorList>
    </citation>
    <scope>NUCLEOTIDE SEQUENCE [LARGE SCALE GENOMIC DNA]</scope>
    <source>
        <strain evidence="7 8">DOE0152z</strain>
    </source>
</reference>
<feature type="compositionally biased region" description="Low complexity" evidence="5">
    <location>
        <begin position="261"/>
        <end position="276"/>
    </location>
</feature>
<evidence type="ECO:0008006" key="9">
    <source>
        <dbReference type="Google" id="ProtNLM"/>
    </source>
</evidence>
<name>A0ABY8UJD2_TETOB</name>
<accession>A0ABY8UJD2</accession>
<evidence type="ECO:0000256" key="5">
    <source>
        <dbReference type="SAM" id="MobiDB-lite"/>
    </source>
</evidence>
<dbReference type="Gene3D" id="1.20.1250.20">
    <property type="entry name" value="MFS general substrate transporter like domains"/>
    <property type="match status" value="1"/>
</dbReference>
<protein>
    <recommendedName>
        <fullName evidence="9">Major facilitator superfamily (MFS) profile domain-containing protein</fullName>
    </recommendedName>
</protein>
<dbReference type="InterPro" id="IPR036259">
    <property type="entry name" value="MFS_trans_sf"/>
</dbReference>
<dbReference type="Proteomes" id="UP001244341">
    <property type="component" value="Chromosome 13b"/>
</dbReference>